<evidence type="ECO:0000313" key="4">
    <source>
        <dbReference type="Proteomes" id="UP000276588"/>
    </source>
</evidence>
<name>A0A3A6PR42_9EURY</name>
<dbReference type="OrthoDB" id="275292at2157"/>
<dbReference type="PANTHER" id="PTHR43048">
    <property type="entry name" value="METHYLMALONYL-COA EPIMERASE"/>
    <property type="match status" value="1"/>
</dbReference>
<dbReference type="SUPFAM" id="SSF54593">
    <property type="entry name" value="Glyoxalase/Bleomycin resistance protein/Dihydroxybiphenyl dioxygenase"/>
    <property type="match status" value="1"/>
</dbReference>
<protein>
    <submittedName>
        <fullName evidence="3">VOC family protein</fullName>
    </submittedName>
</protein>
<dbReference type="GO" id="GO:0046491">
    <property type="term" value="P:L-methylmalonyl-CoA metabolic process"/>
    <property type="evidence" value="ECO:0007669"/>
    <property type="project" value="TreeGrafter"/>
</dbReference>
<dbReference type="AlphaFoldDB" id="A0A3A6PR42"/>
<dbReference type="GO" id="GO:0004493">
    <property type="term" value="F:methylmalonyl-CoA epimerase activity"/>
    <property type="evidence" value="ECO:0007669"/>
    <property type="project" value="TreeGrafter"/>
</dbReference>
<proteinExistence type="predicted"/>
<dbReference type="GO" id="GO:0046872">
    <property type="term" value="F:metal ion binding"/>
    <property type="evidence" value="ECO:0007669"/>
    <property type="project" value="UniProtKB-KW"/>
</dbReference>
<dbReference type="InterPro" id="IPR051785">
    <property type="entry name" value="MMCE/EMCE_epimerase"/>
</dbReference>
<sequence>MADLTAHHVGITVADLDAATEFYQSVFDCDRLAEFSVDGDAFATGVDIENASAEFVHLDLGSVRLELVAYDPAGDDRSPAALNDAGATHLGVEVDDVDDFYDSLPASVETLSPPQTTATGTKICFLRDPAGTLIEVLNPNADSS</sequence>
<accession>A0A3A6PR42</accession>
<keyword evidence="1" id="KW-0479">Metal-binding</keyword>
<dbReference type="PROSITE" id="PS51819">
    <property type="entry name" value="VOC"/>
    <property type="match status" value="1"/>
</dbReference>
<dbReference type="InterPro" id="IPR004360">
    <property type="entry name" value="Glyas_Fos-R_dOase_dom"/>
</dbReference>
<comment type="caution">
    <text evidence="3">The sequence shown here is derived from an EMBL/GenBank/DDBJ whole genome shotgun (WGS) entry which is preliminary data.</text>
</comment>
<keyword evidence="4" id="KW-1185">Reference proteome</keyword>
<evidence type="ECO:0000256" key="1">
    <source>
        <dbReference type="ARBA" id="ARBA00022723"/>
    </source>
</evidence>
<dbReference type="EMBL" id="QKNY01000018">
    <property type="protein sequence ID" value="RJX41930.1"/>
    <property type="molecule type" value="Genomic_DNA"/>
</dbReference>
<evidence type="ECO:0000259" key="2">
    <source>
        <dbReference type="PROSITE" id="PS51819"/>
    </source>
</evidence>
<dbReference type="Pfam" id="PF00903">
    <property type="entry name" value="Glyoxalase"/>
    <property type="match status" value="1"/>
</dbReference>
<dbReference type="InterPro" id="IPR037523">
    <property type="entry name" value="VOC_core"/>
</dbReference>
<gene>
    <name evidence="3" type="ORF">DM826_09715</name>
</gene>
<dbReference type="InterPro" id="IPR029068">
    <property type="entry name" value="Glyas_Bleomycin-R_OHBP_Dase"/>
</dbReference>
<dbReference type="Gene3D" id="3.10.180.10">
    <property type="entry name" value="2,3-Dihydroxybiphenyl 1,2-Dioxygenase, domain 1"/>
    <property type="match status" value="1"/>
</dbReference>
<organism evidence="3 4">
    <name type="scientific">Halonotius aquaticus</name>
    <dbReference type="NCBI Taxonomy" id="2216978"/>
    <lineage>
        <taxon>Archaea</taxon>
        <taxon>Methanobacteriati</taxon>
        <taxon>Methanobacteriota</taxon>
        <taxon>Stenosarchaea group</taxon>
        <taxon>Halobacteria</taxon>
        <taxon>Halobacteriales</taxon>
        <taxon>Haloferacaceae</taxon>
        <taxon>Halonotius</taxon>
    </lineage>
</organism>
<evidence type="ECO:0000313" key="3">
    <source>
        <dbReference type="EMBL" id="RJX41930.1"/>
    </source>
</evidence>
<feature type="domain" description="VOC" evidence="2">
    <location>
        <begin position="5"/>
        <end position="139"/>
    </location>
</feature>
<reference evidence="3 4" key="1">
    <citation type="submission" date="2018-06" db="EMBL/GenBank/DDBJ databases">
        <title>Halonotius sp. F13-13 a new haloarchaeeon isolated from a solar saltern from Isla Cristina, Huelva, Spain.</title>
        <authorList>
            <person name="Duran-Viseras A."/>
            <person name="Sanchez-Porro C."/>
            <person name="Ventosa A."/>
        </authorList>
    </citation>
    <scope>NUCLEOTIDE SEQUENCE [LARGE SCALE GENOMIC DNA]</scope>
    <source>
        <strain evidence="3 4">F13-13</strain>
    </source>
</reference>
<dbReference type="Proteomes" id="UP000276588">
    <property type="component" value="Unassembled WGS sequence"/>
</dbReference>
<dbReference type="RefSeq" id="WP_120103200.1">
    <property type="nucleotide sequence ID" value="NZ_QKNY01000018.1"/>
</dbReference>
<dbReference type="PANTHER" id="PTHR43048:SF3">
    <property type="entry name" value="METHYLMALONYL-COA EPIMERASE, MITOCHONDRIAL"/>
    <property type="match status" value="1"/>
</dbReference>